<accession>A0A0E3JME1</accession>
<protein>
    <submittedName>
        <fullName evidence="2">Uncharacterized protein</fullName>
    </submittedName>
</protein>
<dbReference type="EMBL" id="CP009933">
    <property type="protein sequence ID" value="AKA67942.1"/>
    <property type="molecule type" value="Genomic_DNA"/>
</dbReference>
<dbReference type="Proteomes" id="UP000033115">
    <property type="component" value="Chromosome"/>
</dbReference>
<dbReference type="HOGENOM" id="CLU_1955806_0_0_9"/>
<keyword evidence="3" id="KW-1185">Reference proteome</keyword>
<evidence type="ECO:0000313" key="2">
    <source>
        <dbReference type="EMBL" id="AKA67942.1"/>
    </source>
</evidence>
<evidence type="ECO:0000256" key="1">
    <source>
        <dbReference type="SAM" id="MobiDB-lite"/>
    </source>
</evidence>
<organism evidence="2 3">
    <name type="scientific">Clostridium scatologenes</name>
    <dbReference type="NCBI Taxonomy" id="1548"/>
    <lineage>
        <taxon>Bacteria</taxon>
        <taxon>Bacillati</taxon>
        <taxon>Bacillota</taxon>
        <taxon>Clostridia</taxon>
        <taxon>Eubacteriales</taxon>
        <taxon>Clostridiaceae</taxon>
        <taxon>Clostridium</taxon>
    </lineage>
</organism>
<dbReference type="KEGG" id="csq:CSCA_0817"/>
<evidence type="ECO:0000313" key="3">
    <source>
        <dbReference type="Proteomes" id="UP000033115"/>
    </source>
</evidence>
<dbReference type="AlphaFoldDB" id="A0A0E3JME1"/>
<name>A0A0E3JME1_CLOSL</name>
<sequence>MSELTSCQKECIRVERDFYNKINKEIQNIDTEILNININIGNIVAEKNDATNNFDAAEKQAQLSPSKETQQALLDASERKKKADEEFKKIKDMQKKVEKLKEERMDKNEKLNNGFIKLIEKYRSCWEI</sequence>
<gene>
    <name evidence="2" type="ORF">CSCA_0817</name>
</gene>
<proteinExistence type="predicted"/>
<reference evidence="2 3" key="1">
    <citation type="journal article" date="2015" name="J. Biotechnol.">
        <title>Complete genome sequence of a malodorant-producing acetogen, Clostridium scatologenes ATCC 25775(T).</title>
        <authorList>
            <person name="Zhu Z."/>
            <person name="Guo T."/>
            <person name="Zheng H."/>
            <person name="Song T."/>
            <person name="Ouyang P."/>
            <person name="Xie J."/>
        </authorList>
    </citation>
    <scope>NUCLEOTIDE SEQUENCE [LARGE SCALE GENOMIC DNA]</scope>
    <source>
        <strain evidence="2 3">ATCC 25775</strain>
    </source>
</reference>
<feature type="compositionally biased region" description="Polar residues" evidence="1">
    <location>
        <begin position="61"/>
        <end position="72"/>
    </location>
</feature>
<feature type="region of interest" description="Disordered" evidence="1">
    <location>
        <begin position="58"/>
        <end position="80"/>
    </location>
</feature>
<dbReference type="RefSeq" id="WP_029163763.1">
    <property type="nucleotide sequence ID" value="NZ_CP009933.1"/>
</dbReference>